<dbReference type="PROSITE" id="PS50042">
    <property type="entry name" value="CNMP_BINDING_3"/>
    <property type="match status" value="1"/>
</dbReference>
<feature type="domain" description="Cyclic nucleotide-binding" evidence="1">
    <location>
        <begin position="14"/>
        <end position="83"/>
    </location>
</feature>
<evidence type="ECO:0000313" key="3">
    <source>
        <dbReference type="Proteomes" id="UP000738126"/>
    </source>
</evidence>
<evidence type="ECO:0000259" key="1">
    <source>
        <dbReference type="PROSITE" id="PS50042"/>
    </source>
</evidence>
<dbReference type="InterPro" id="IPR014710">
    <property type="entry name" value="RmlC-like_jellyroll"/>
</dbReference>
<reference evidence="2 3" key="1">
    <citation type="journal article" date="2020" name="Microorganisms">
        <title>Osmotic Adaptation and Compatible Solute Biosynthesis of Phototrophic Bacteria as Revealed from Genome Analyses.</title>
        <authorList>
            <person name="Imhoff J.F."/>
            <person name="Rahn T."/>
            <person name="Kunzel S."/>
            <person name="Keller A."/>
            <person name="Neulinger S.C."/>
        </authorList>
    </citation>
    <scope>NUCLEOTIDE SEQUENCE [LARGE SCALE GENOMIC DNA]</scope>
    <source>
        <strain evidence="2 3">DSM 15116</strain>
    </source>
</reference>
<comment type="caution">
    <text evidence="2">The sequence shown here is derived from an EMBL/GenBank/DDBJ whole genome shotgun (WGS) entry which is preliminary data.</text>
</comment>
<evidence type="ECO:0000313" key="2">
    <source>
        <dbReference type="EMBL" id="MBK1727551.1"/>
    </source>
</evidence>
<keyword evidence="3" id="KW-1185">Reference proteome</keyword>
<dbReference type="InterPro" id="IPR000595">
    <property type="entry name" value="cNMP-bd_dom"/>
</dbReference>
<gene>
    <name evidence="2" type="ORF">CKO13_11115</name>
</gene>
<dbReference type="RefSeq" id="WP_200261055.1">
    <property type="nucleotide sequence ID" value="NZ_NRSH01000176.1"/>
</dbReference>
<protein>
    <submittedName>
        <fullName evidence="2">Regulator</fullName>
    </submittedName>
</protein>
<sequence>MTASVANLLSDQELFRGMGREPIERLAAHAAPRSLERNEVLFRHGEPAEHFFLVRSGGVVLEVPAISGPTLEVQRLAAGEILGWSWLIPPYRWNFDARAVEASELLAFDGVAIREACEHDPEFGYAVLKRFSALMSQRLEVARQRMMENWSPPGFA</sequence>
<name>A0ABS1E746_9GAMM</name>
<dbReference type="Gene3D" id="2.60.120.10">
    <property type="entry name" value="Jelly Rolls"/>
    <property type="match status" value="1"/>
</dbReference>
<accession>A0ABS1E746</accession>
<dbReference type="SUPFAM" id="SSF51206">
    <property type="entry name" value="cAMP-binding domain-like"/>
    <property type="match status" value="1"/>
</dbReference>
<dbReference type="PANTHER" id="PTHR24567">
    <property type="entry name" value="CRP FAMILY TRANSCRIPTIONAL REGULATORY PROTEIN"/>
    <property type="match status" value="1"/>
</dbReference>
<dbReference type="Proteomes" id="UP000738126">
    <property type="component" value="Unassembled WGS sequence"/>
</dbReference>
<organism evidence="2 3">
    <name type="scientific">Halorhodospira neutriphila</name>
    <dbReference type="NCBI Taxonomy" id="168379"/>
    <lineage>
        <taxon>Bacteria</taxon>
        <taxon>Pseudomonadati</taxon>
        <taxon>Pseudomonadota</taxon>
        <taxon>Gammaproteobacteria</taxon>
        <taxon>Chromatiales</taxon>
        <taxon>Ectothiorhodospiraceae</taxon>
        <taxon>Halorhodospira</taxon>
    </lineage>
</organism>
<dbReference type="SMART" id="SM00100">
    <property type="entry name" value="cNMP"/>
    <property type="match status" value="1"/>
</dbReference>
<dbReference type="CDD" id="cd00038">
    <property type="entry name" value="CAP_ED"/>
    <property type="match status" value="1"/>
</dbReference>
<proteinExistence type="predicted"/>
<dbReference type="EMBL" id="NRSH01000176">
    <property type="protein sequence ID" value="MBK1727551.1"/>
    <property type="molecule type" value="Genomic_DNA"/>
</dbReference>
<dbReference type="InterPro" id="IPR018490">
    <property type="entry name" value="cNMP-bd_dom_sf"/>
</dbReference>
<dbReference type="Pfam" id="PF00027">
    <property type="entry name" value="cNMP_binding"/>
    <property type="match status" value="1"/>
</dbReference>
<dbReference type="InterPro" id="IPR050397">
    <property type="entry name" value="Env_Response_Regulators"/>
</dbReference>
<dbReference type="PANTHER" id="PTHR24567:SF74">
    <property type="entry name" value="HTH-TYPE TRANSCRIPTIONAL REGULATOR ARCR"/>
    <property type="match status" value="1"/>
</dbReference>